<accession>A0ACC2I6D2</accession>
<gene>
    <name evidence="1" type="ORF">OPT61_g6509</name>
</gene>
<comment type="caution">
    <text evidence="1">The sequence shown here is derived from an EMBL/GenBank/DDBJ whole genome shotgun (WGS) entry which is preliminary data.</text>
</comment>
<evidence type="ECO:0000313" key="2">
    <source>
        <dbReference type="Proteomes" id="UP001153331"/>
    </source>
</evidence>
<keyword evidence="2" id="KW-1185">Reference proteome</keyword>
<proteinExistence type="predicted"/>
<dbReference type="Proteomes" id="UP001153331">
    <property type="component" value="Unassembled WGS sequence"/>
</dbReference>
<organism evidence="1 2">
    <name type="scientific">Boeremia exigua</name>
    <dbReference type="NCBI Taxonomy" id="749465"/>
    <lineage>
        <taxon>Eukaryota</taxon>
        <taxon>Fungi</taxon>
        <taxon>Dikarya</taxon>
        <taxon>Ascomycota</taxon>
        <taxon>Pezizomycotina</taxon>
        <taxon>Dothideomycetes</taxon>
        <taxon>Pleosporomycetidae</taxon>
        <taxon>Pleosporales</taxon>
        <taxon>Pleosporineae</taxon>
        <taxon>Didymellaceae</taxon>
        <taxon>Boeremia</taxon>
    </lineage>
</organism>
<name>A0ACC2I6D2_9PLEO</name>
<dbReference type="EMBL" id="JAPHNI010000472">
    <property type="protein sequence ID" value="KAJ8110717.1"/>
    <property type="molecule type" value="Genomic_DNA"/>
</dbReference>
<reference evidence="1" key="1">
    <citation type="submission" date="2022-11" db="EMBL/GenBank/DDBJ databases">
        <title>Genome Sequence of Boeremia exigua.</title>
        <authorList>
            <person name="Buettner E."/>
        </authorList>
    </citation>
    <scope>NUCLEOTIDE SEQUENCE</scope>
    <source>
        <strain evidence="1">CU02</strain>
    </source>
</reference>
<sequence>MHIKNPQSALITNHELLLHLRQEDAEYTGEDGTDRKRWKPKGLEHMLRDGLAYLQTPDYATAALTEAHPDRPMTLYKGSHSLFRVLAPDYRLNKAEFIQIYNLRPTTQVMLELIIEEADQRFTEDQLQDILERITRVFDEEEAGIPEGVEDQELAKIDNKLLGAAKKKRKVKRRAREE</sequence>
<protein>
    <submittedName>
        <fullName evidence="1">Uncharacterized protein</fullName>
    </submittedName>
</protein>
<evidence type="ECO:0000313" key="1">
    <source>
        <dbReference type="EMBL" id="KAJ8110717.1"/>
    </source>
</evidence>